<dbReference type="GO" id="GO:0005737">
    <property type="term" value="C:cytoplasm"/>
    <property type="evidence" value="ECO:0007669"/>
    <property type="project" value="UniProtKB-SubCell"/>
</dbReference>
<dbReference type="OrthoDB" id="10264062at2759"/>
<dbReference type="PANTHER" id="PTHR22957:SF645">
    <property type="entry name" value="LD27216P"/>
    <property type="match status" value="1"/>
</dbReference>
<dbReference type="EMBL" id="BLKM01000626">
    <property type="protein sequence ID" value="GFG36266.1"/>
    <property type="molecule type" value="Genomic_DNA"/>
</dbReference>
<dbReference type="Gene3D" id="1.10.8.270">
    <property type="entry name" value="putative rabgap domain of human tbc1 domain family member 14 like domains"/>
    <property type="match status" value="1"/>
</dbReference>
<proteinExistence type="predicted"/>
<evidence type="ECO:0000313" key="13">
    <source>
        <dbReference type="Proteomes" id="UP000502823"/>
    </source>
</evidence>
<dbReference type="SMART" id="SM00164">
    <property type="entry name" value="TBC"/>
    <property type="match status" value="1"/>
</dbReference>
<dbReference type="PROSITE" id="PS50086">
    <property type="entry name" value="TBC_RABGAP"/>
    <property type="match status" value="1"/>
</dbReference>
<evidence type="ECO:0000256" key="6">
    <source>
        <dbReference type="ARBA" id="ARBA00055283"/>
    </source>
</evidence>
<evidence type="ECO:0000256" key="2">
    <source>
        <dbReference type="ARBA" id="ARBA00022468"/>
    </source>
</evidence>
<dbReference type="InterPro" id="IPR000195">
    <property type="entry name" value="Rab-GAP-TBC_dom"/>
</dbReference>
<keyword evidence="3" id="KW-0963">Cytoplasm</keyword>
<sequence>MENVDDLHEQGVELYSHHGVLFKTYSQCGDDDDSQCPGTLSIVEYSGTGKCIEWRPTEVSVDSEVHDQEWAMVNAVGRRSHNSGGSNEGQNRCRSVRIDMESLRSFRISRNGQQVTLIEQNGRTHAAVFFQHSNAHCFAAALKGYIITTRSRRDKQLYLVADQPESQALDRSFAELDLFPENTSDVVWRFVRNLHHRPYETTLETFSKLTDYLLFRPSEQRKEEVAELLNRSLTLDETPAKVVGEEYAVIQSYNHTVLPPRPDAPVLPPRPDAPRGAALGVELWAHLQDEEGRIRKVETVKDIIFRGGVVPSLRHEVWKFLLGYFPWDSTHADRRKLRKQKTDEYFQMKLQWRTITPGQEQRFSDYHDRKSLVEKDVNRTDRTLPFFAGENNRNVQLLSDILMTYVMYNFDLGYVQGMSDLLSPILYVMTDEVDAFWCFVGFMDKVCSNFEFDQSGMKQQLQQLYCLLSVTVPDLAAYLERHDSGNMFFCFRWLLVLFKREFPHQDIMRLWEVLWTDLPCPNFHLLLCVAILDTQKLVLMENDYGFTEILKHINDLSLHIELDSTLSKAEGIYQQLMSAVQLPDVARKIIGLEPLGSPDCEEQEDSVQTADVGNGLEVGQGPESLETVTFEPGTGEVAFERSLNLHYL</sequence>
<comment type="subcellular location">
    <subcellularLocation>
        <location evidence="1">Cytoplasm</location>
    </subcellularLocation>
</comment>
<feature type="non-terminal residue" evidence="12">
    <location>
        <position position="648"/>
    </location>
</feature>
<dbReference type="FunFam" id="1.10.8.270:FF:000005">
    <property type="entry name" value="TBC1 domain family member 15"/>
    <property type="match status" value="1"/>
</dbReference>
<dbReference type="FunFam" id="1.10.472.80:FF:000005">
    <property type="entry name" value="TBC1 domain family member 15"/>
    <property type="match status" value="1"/>
</dbReference>
<keyword evidence="2" id="KW-0343">GTPase activation</keyword>
<dbReference type="PANTHER" id="PTHR22957">
    <property type="entry name" value="TBC1 DOMAIN FAMILY MEMBER GTPASE-ACTIVATING PROTEIN"/>
    <property type="match status" value="1"/>
</dbReference>
<organism evidence="12 13">
    <name type="scientific">Coptotermes formosanus</name>
    <name type="common">Formosan subterranean termite</name>
    <dbReference type="NCBI Taxonomy" id="36987"/>
    <lineage>
        <taxon>Eukaryota</taxon>
        <taxon>Metazoa</taxon>
        <taxon>Ecdysozoa</taxon>
        <taxon>Arthropoda</taxon>
        <taxon>Hexapoda</taxon>
        <taxon>Insecta</taxon>
        <taxon>Pterygota</taxon>
        <taxon>Neoptera</taxon>
        <taxon>Polyneoptera</taxon>
        <taxon>Dictyoptera</taxon>
        <taxon>Blattodea</taxon>
        <taxon>Blattoidea</taxon>
        <taxon>Termitoidae</taxon>
        <taxon>Rhinotermitidae</taxon>
        <taxon>Coptotermes</taxon>
    </lineage>
</organism>
<feature type="region of interest" description="Disordered" evidence="10">
    <location>
        <begin position="598"/>
        <end position="618"/>
    </location>
</feature>
<protein>
    <recommendedName>
        <fullName evidence="8">TBC1 domain family member 15</fullName>
    </recommendedName>
    <alternativeName>
        <fullName evidence="9">GTPase-activating protein RAB7</fullName>
    </alternativeName>
</protein>
<feature type="domain" description="Rab-GAP TBC" evidence="11">
    <location>
        <begin position="308"/>
        <end position="518"/>
    </location>
</feature>
<evidence type="ECO:0000259" key="11">
    <source>
        <dbReference type="PROSITE" id="PS50086"/>
    </source>
</evidence>
<evidence type="ECO:0000313" key="12">
    <source>
        <dbReference type="EMBL" id="GFG36266.1"/>
    </source>
</evidence>
<evidence type="ECO:0000256" key="4">
    <source>
        <dbReference type="ARBA" id="ARBA00022553"/>
    </source>
</evidence>
<dbReference type="InterPro" id="IPR021935">
    <property type="entry name" value="SGSM1/2_RBD"/>
</dbReference>
<comment type="function">
    <text evidence="6">Acts as a GTPase activating protein for RAB7A. Does not act on RAB4, RAB5 or RAB6.</text>
</comment>
<dbReference type="InterPro" id="IPR035969">
    <property type="entry name" value="Rab-GAP_TBC_sf"/>
</dbReference>
<dbReference type="Proteomes" id="UP000502823">
    <property type="component" value="Unassembled WGS sequence"/>
</dbReference>
<dbReference type="InParanoid" id="A0A6L2PUS0"/>
<evidence type="ECO:0000256" key="9">
    <source>
        <dbReference type="ARBA" id="ARBA00082539"/>
    </source>
</evidence>
<reference evidence="13" key="1">
    <citation type="submission" date="2020-01" db="EMBL/GenBank/DDBJ databases">
        <title>Draft genome sequence of the Termite Coptotermes fromosanus.</title>
        <authorList>
            <person name="Itakura S."/>
            <person name="Yosikawa Y."/>
            <person name="Umezawa K."/>
        </authorList>
    </citation>
    <scope>NUCLEOTIDE SEQUENCE [LARGE SCALE GENOMIC DNA]</scope>
</reference>
<dbReference type="FunCoup" id="A0A6L2PUS0">
    <property type="interactions" value="251"/>
</dbReference>
<keyword evidence="13" id="KW-1185">Reference proteome</keyword>
<accession>A0A6L2PUS0</accession>
<dbReference type="Pfam" id="PF00566">
    <property type="entry name" value="RabGAP-TBC"/>
    <property type="match status" value="1"/>
</dbReference>
<dbReference type="SUPFAM" id="SSF47923">
    <property type="entry name" value="Ypt/Rab-GAP domain of gyp1p"/>
    <property type="match status" value="2"/>
</dbReference>
<evidence type="ECO:0000256" key="8">
    <source>
        <dbReference type="ARBA" id="ARBA00067480"/>
    </source>
</evidence>
<keyword evidence="4" id="KW-0597">Phosphoprotein</keyword>
<evidence type="ECO:0000256" key="10">
    <source>
        <dbReference type="SAM" id="MobiDB-lite"/>
    </source>
</evidence>
<evidence type="ECO:0000256" key="1">
    <source>
        <dbReference type="ARBA" id="ARBA00004496"/>
    </source>
</evidence>
<dbReference type="GO" id="GO:0005096">
    <property type="term" value="F:GTPase activator activity"/>
    <property type="evidence" value="ECO:0007669"/>
    <property type="project" value="UniProtKB-KW"/>
</dbReference>
<dbReference type="Pfam" id="PF12068">
    <property type="entry name" value="PH_RBD"/>
    <property type="match status" value="1"/>
</dbReference>
<comment type="caution">
    <text evidence="12">The sequence shown here is derived from an EMBL/GenBank/DDBJ whole genome shotgun (WGS) entry which is preliminary data.</text>
</comment>
<name>A0A6L2PUS0_COPFO</name>
<evidence type="ECO:0000256" key="3">
    <source>
        <dbReference type="ARBA" id="ARBA00022490"/>
    </source>
</evidence>
<dbReference type="Gene3D" id="1.10.472.80">
    <property type="entry name" value="Ypt/Rab-GAP domain of gyp1p, domain 3"/>
    <property type="match status" value="1"/>
</dbReference>
<gene>
    <name evidence="12" type="ORF">Cfor_08876</name>
</gene>
<dbReference type="AlphaFoldDB" id="A0A6L2PUS0"/>
<evidence type="ECO:0000256" key="5">
    <source>
        <dbReference type="ARBA" id="ARBA00022990"/>
    </source>
</evidence>
<keyword evidence="5" id="KW-0007">Acetylation</keyword>
<evidence type="ECO:0000256" key="7">
    <source>
        <dbReference type="ARBA" id="ARBA00065268"/>
    </source>
</evidence>
<comment type="subunit">
    <text evidence="7">Interacts with non-phosphorylated form of RAB8A; phosphorylation of RAB8A at 'Thr-72' disrupts this interaction. Interacts with ARMC12.</text>
</comment>